<dbReference type="Gene3D" id="3.60.10.10">
    <property type="entry name" value="Endonuclease/exonuclease/phosphatase"/>
    <property type="match status" value="1"/>
</dbReference>
<comment type="caution">
    <text evidence="2">The sequence shown here is derived from an EMBL/GenBank/DDBJ whole genome shotgun (WGS) entry which is preliminary data.</text>
</comment>
<sequence length="265" mass="29474">MSWNIRRRSRFPALRSADRWSERAPRLQGLLTTERPTVLGVQEALADQAFFAQASLGDGYRVTGRGRSAAGRGEGTPIIYDAERLEMLDWEQTALSRRPNTPGSRSWGSIYPRIMVTASFRDRATGLCFLIINTHLDHLSERARLMAARMLRKTVTDSSLPAIVTGDLNAGADSAAMRELQHRGMLEETWTVAGRHRSRQWDTFANYAPPQASSRRVDWILASPSFQVASAAVNAERYAGGWASDHLPVQAVMRLAEAWPGLRGP</sequence>
<evidence type="ECO:0000259" key="1">
    <source>
        <dbReference type="Pfam" id="PF03372"/>
    </source>
</evidence>
<dbReference type="PANTHER" id="PTHR12121">
    <property type="entry name" value="CARBON CATABOLITE REPRESSOR PROTEIN 4"/>
    <property type="match status" value="1"/>
</dbReference>
<dbReference type="InterPro" id="IPR050410">
    <property type="entry name" value="CCR4/nocturin_mRNA_transcr"/>
</dbReference>
<feature type="domain" description="Endonuclease/exonuclease/phosphatase" evidence="1">
    <location>
        <begin position="1"/>
        <end position="246"/>
    </location>
</feature>
<evidence type="ECO:0000313" key="3">
    <source>
        <dbReference type="Proteomes" id="UP000266615"/>
    </source>
</evidence>
<dbReference type="Pfam" id="PF03372">
    <property type="entry name" value="Exo_endo_phos"/>
    <property type="match status" value="1"/>
</dbReference>
<keyword evidence="2" id="KW-0540">Nuclease</keyword>
<organism evidence="2 3">
    <name type="scientific">Nesterenkonia natronophila</name>
    <dbReference type="NCBI Taxonomy" id="2174932"/>
    <lineage>
        <taxon>Bacteria</taxon>
        <taxon>Bacillati</taxon>
        <taxon>Actinomycetota</taxon>
        <taxon>Actinomycetes</taxon>
        <taxon>Micrococcales</taxon>
        <taxon>Micrococcaceae</taxon>
        <taxon>Nesterenkonia</taxon>
    </lineage>
</organism>
<proteinExistence type="predicted"/>
<dbReference type="InterPro" id="IPR005135">
    <property type="entry name" value="Endo/exonuclease/phosphatase"/>
</dbReference>
<protein>
    <submittedName>
        <fullName evidence="2">Endonuclease/exonuclease/phosphatase family protein</fullName>
    </submittedName>
</protein>
<dbReference type="AlphaFoldDB" id="A0A3A4F3G9"/>
<keyword evidence="2" id="KW-0269">Exonuclease</keyword>
<dbReference type="PANTHER" id="PTHR12121:SF36">
    <property type="entry name" value="ENDONUCLEASE_EXONUCLEASE_PHOSPHATASE DOMAIN-CONTAINING PROTEIN"/>
    <property type="match status" value="1"/>
</dbReference>
<dbReference type="GO" id="GO:0004519">
    <property type="term" value="F:endonuclease activity"/>
    <property type="evidence" value="ECO:0007669"/>
    <property type="project" value="UniProtKB-KW"/>
</dbReference>
<dbReference type="Proteomes" id="UP000266615">
    <property type="component" value="Unassembled WGS sequence"/>
</dbReference>
<dbReference type="CDD" id="cd09083">
    <property type="entry name" value="EEP-1"/>
    <property type="match status" value="1"/>
</dbReference>
<dbReference type="SUPFAM" id="SSF56219">
    <property type="entry name" value="DNase I-like"/>
    <property type="match status" value="1"/>
</dbReference>
<reference evidence="2 3" key="1">
    <citation type="submission" date="2018-09" db="EMBL/GenBank/DDBJ databases">
        <title>Nesterenkonia natronophila sp. nov., an alkaliphilic actinobacteriume isolated from a soda lake, and emended description of the genus Nesterenkonia.</title>
        <authorList>
            <person name="Menes R.J."/>
            <person name="Iriarte A."/>
        </authorList>
    </citation>
    <scope>NUCLEOTIDE SEQUENCE [LARGE SCALE GENOMIC DNA]</scope>
    <source>
        <strain evidence="2 3">M8</strain>
    </source>
</reference>
<keyword evidence="3" id="KW-1185">Reference proteome</keyword>
<name>A0A3A4F3G9_9MICC</name>
<dbReference type="InterPro" id="IPR036691">
    <property type="entry name" value="Endo/exonu/phosph_ase_sf"/>
</dbReference>
<dbReference type="OrthoDB" id="9793162at2"/>
<evidence type="ECO:0000313" key="2">
    <source>
        <dbReference type="EMBL" id="RJN32291.1"/>
    </source>
</evidence>
<gene>
    <name evidence="2" type="ORF">D3250_08775</name>
</gene>
<keyword evidence="2" id="KW-0378">Hydrolase</keyword>
<dbReference type="GO" id="GO:0000175">
    <property type="term" value="F:3'-5'-RNA exonuclease activity"/>
    <property type="evidence" value="ECO:0007669"/>
    <property type="project" value="TreeGrafter"/>
</dbReference>
<keyword evidence="2" id="KW-0255">Endonuclease</keyword>
<dbReference type="EMBL" id="QYZP01000002">
    <property type="protein sequence ID" value="RJN32291.1"/>
    <property type="molecule type" value="Genomic_DNA"/>
</dbReference>
<accession>A0A3A4F3G9</accession>